<feature type="compositionally biased region" description="Basic and acidic residues" evidence="6">
    <location>
        <begin position="565"/>
        <end position="582"/>
    </location>
</feature>
<dbReference type="AlphaFoldDB" id="A0A061R6J1"/>
<feature type="compositionally biased region" description="Polar residues" evidence="6">
    <location>
        <begin position="739"/>
        <end position="755"/>
    </location>
</feature>
<feature type="compositionally biased region" description="Basic and acidic residues" evidence="6">
    <location>
        <begin position="597"/>
        <end position="610"/>
    </location>
</feature>
<comment type="similarity">
    <text evidence="2">Belongs to the SNU66/SART1 family.</text>
</comment>
<feature type="region of interest" description="Disordered" evidence="6">
    <location>
        <begin position="401"/>
        <end position="618"/>
    </location>
</feature>
<dbReference type="InterPro" id="IPR005011">
    <property type="entry name" value="SNU66/SART1"/>
</dbReference>
<feature type="compositionally biased region" description="Acidic residues" evidence="6">
    <location>
        <begin position="236"/>
        <end position="249"/>
    </location>
</feature>
<reference evidence="7" key="1">
    <citation type="submission" date="2014-05" db="EMBL/GenBank/DDBJ databases">
        <title>The transcriptome of the halophilic microalga Tetraselmis sp. GSL018 isolated from the Great Salt Lake, Utah.</title>
        <authorList>
            <person name="Jinkerson R.E."/>
            <person name="D'Adamo S."/>
            <person name="Posewitz M.C."/>
        </authorList>
    </citation>
    <scope>NUCLEOTIDE SEQUENCE</scope>
    <source>
        <strain evidence="7">GSL018</strain>
    </source>
</reference>
<dbReference type="PANTHER" id="PTHR14152:SF5">
    <property type="entry name" value="U4_U6.U5 TRI-SNRNP-ASSOCIATED PROTEIN 1"/>
    <property type="match status" value="1"/>
</dbReference>
<keyword evidence="4" id="KW-0508">mRNA splicing</keyword>
<feature type="compositionally biased region" description="Basic residues" evidence="6">
    <location>
        <begin position="401"/>
        <end position="414"/>
    </location>
</feature>
<evidence type="ECO:0000256" key="2">
    <source>
        <dbReference type="ARBA" id="ARBA00006076"/>
    </source>
</evidence>
<dbReference type="GO" id="GO:0000481">
    <property type="term" value="P:maturation of 5S rRNA"/>
    <property type="evidence" value="ECO:0007669"/>
    <property type="project" value="TreeGrafter"/>
</dbReference>
<feature type="compositionally biased region" description="Basic and acidic residues" evidence="6">
    <location>
        <begin position="212"/>
        <end position="235"/>
    </location>
</feature>
<dbReference type="Pfam" id="PF19252">
    <property type="entry name" value="HIND"/>
    <property type="match status" value="1"/>
</dbReference>
<comment type="subcellular location">
    <subcellularLocation>
        <location evidence="1">Nucleus</location>
    </subcellularLocation>
</comment>
<protein>
    <submittedName>
        <fullName evidence="7">U4/U6.U5 tri-snRNP-associated protein 1</fullName>
    </submittedName>
</protein>
<dbReference type="Pfam" id="PF03343">
    <property type="entry name" value="SART-1"/>
    <property type="match status" value="2"/>
</dbReference>
<keyword evidence="3" id="KW-0507">mRNA processing</keyword>
<gene>
    <name evidence="7" type="primary">HAF</name>
    <name evidence="7" type="ORF">TSPGSL018_13763</name>
</gene>
<keyword evidence="5" id="KW-0539">Nucleus</keyword>
<sequence length="808" mass="89443">MTPATEVDRPDRGKRRREDSPESFERGPRSASPDKRRSGARERDRNRDREGKERKRRHHEKDHDTERKRGAQRLEEYDVEEGEVGKSADGRTTREHPPQSAQGREDSSERPGTTETGGEISMSIKETNKVRASLGLKPLRDSSKAESQKKDEEQAHQDRVETKKKAEQAELLAARVADAKERRRQERTLKRTKALGEADPEADDVAAWVLKSRKEEEKRKAKEREAALRTARRLEEQDEDAEESDEDDGPYNAKSLAGMKVKHSADELDTGETMILTLEDRGILDESGRLVEDEDVLVESLTAEEKKKLRAKKAAEKKSAPLYGEEGKKRAILDKYDEGEDDEEGIQLGEDGSVDPEKLRRQREIRAKLEAQISGTEETATVESVPGQDYYTSEEMAALFKPKKKKKKKEKRLRTKDTSEVLAALEAEAAARGAGSDLGNRSARPDREEASRKDELEKAAKKASAYEAALDKANKASEVLRPSAPDAPPAAEEDEDEADRELQESLARARRLSQRKAPSGSDVQQLAQEIVKSRSENPAEPSSAQDGDVEGIQFTEATEFCRNIGVDERGVKDEDGDVKMELADGDAEADGGGDPAAKVKDEDTAGESKEGVAAGAGAGVFTGNNLGKGIFGALDFLRSSGDLRSKREWSGRTNDMKAVNLQGISDLFDNDEDNRLNTSIEAALIRRDEFGRVLTPKEAFRMDSYAFHGKPPSKNKQEKRLRKYQEQLAVKKMEAGDTPLQSANRLREAQNTTAQPYLVLTGRGATSESSLKAAMKKNEAAGLTPMLGDRKVETMLGLKRPPKGPGTK</sequence>
<feature type="region of interest" description="Disordered" evidence="6">
    <location>
        <begin position="733"/>
        <end position="759"/>
    </location>
</feature>
<feature type="region of interest" description="Disordered" evidence="6">
    <location>
        <begin position="782"/>
        <end position="808"/>
    </location>
</feature>
<accession>A0A061R6J1</accession>
<evidence type="ECO:0000256" key="3">
    <source>
        <dbReference type="ARBA" id="ARBA00022664"/>
    </source>
</evidence>
<name>A0A061R6J1_9CHLO</name>
<evidence type="ECO:0000313" key="7">
    <source>
        <dbReference type="EMBL" id="JAC66394.1"/>
    </source>
</evidence>
<dbReference type="GO" id="GO:0046540">
    <property type="term" value="C:U4/U6 x U5 tri-snRNP complex"/>
    <property type="evidence" value="ECO:0007669"/>
    <property type="project" value="InterPro"/>
</dbReference>
<evidence type="ECO:0000256" key="1">
    <source>
        <dbReference type="ARBA" id="ARBA00004123"/>
    </source>
</evidence>
<evidence type="ECO:0000256" key="6">
    <source>
        <dbReference type="SAM" id="MobiDB-lite"/>
    </source>
</evidence>
<feature type="compositionally biased region" description="Basic and acidic residues" evidence="6">
    <location>
        <begin position="138"/>
        <end position="168"/>
    </location>
</feature>
<proteinExistence type="inferred from homology"/>
<dbReference type="InterPro" id="IPR045347">
    <property type="entry name" value="HIND"/>
</dbReference>
<dbReference type="PANTHER" id="PTHR14152">
    <property type="entry name" value="SQUAMOUS CELL CARCINOMA ANTIGEN RECOGNISED BY CYTOTOXIC T LYMPHOCYTES"/>
    <property type="match status" value="1"/>
</dbReference>
<organism evidence="7">
    <name type="scientific">Tetraselmis sp. GSL018</name>
    <dbReference type="NCBI Taxonomy" id="582737"/>
    <lineage>
        <taxon>Eukaryota</taxon>
        <taxon>Viridiplantae</taxon>
        <taxon>Chlorophyta</taxon>
        <taxon>core chlorophytes</taxon>
        <taxon>Chlorodendrophyceae</taxon>
        <taxon>Chlorodendrales</taxon>
        <taxon>Chlorodendraceae</taxon>
        <taxon>Tetraselmis</taxon>
    </lineage>
</organism>
<dbReference type="GO" id="GO:0045292">
    <property type="term" value="P:mRNA cis splicing, via spliceosome"/>
    <property type="evidence" value="ECO:0007669"/>
    <property type="project" value="TreeGrafter"/>
</dbReference>
<feature type="region of interest" description="Disordered" evidence="6">
    <location>
        <begin position="337"/>
        <end position="359"/>
    </location>
</feature>
<evidence type="ECO:0000256" key="4">
    <source>
        <dbReference type="ARBA" id="ARBA00023187"/>
    </source>
</evidence>
<feature type="compositionally biased region" description="Basic and acidic residues" evidence="6">
    <location>
        <begin position="1"/>
        <end position="53"/>
    </location>
</feature>
<dbReference type="EMBL" id="GBEZ01020258">
    <property type="protein sequence ID" value="JAC66394.1"/>
    <property type="molecule type" value="Transcribed_RNA"/>
</dbReference>
<feature type="compositionally biased region" description="Basic and acidic residues" evidence="6">
    <location>
        <begin position="443"/>
        <end position="460"/>
    </location>
</feature>
<feature type="compositionally biased region" description="Basic and acidic residues" evidence="6">
    <location>
        <begin position="177"/>
        <end position="189"/>
    </location>
</feature>
<feature type="compositionally biased region" description="Basic and acidic residues" evidence="6">
    <location>
        <begin position="83"/>
        <end position="109"/>
    </location>
</feature>
<feature type="compositionally biased region" description="Basic and acidic residues" evidence="6">
    <location>
        <begin position="61"/>
        <end position="76"/>
    </location>
</feature>
<feature type="region of interest" description="Disordered" evidence="6">
    <location>
        <begin position="1"/>
        <end position="265"/>
    </location>
</feature>
<evidence type="ECO:0000256" key="5">
    <source>
        <dbReference type="ARBA" id="ARBA00023242"/>
    </source>
</evidence>
<feature type="compositionally biased region" description="Low complexity" evidence="6">
    <location>
        <begin position="422"/>
        <end position="435"/>
    </location>
</feature>